<dbReference type="Pfam" id="PF00082">
    <property type="entry name" value="Peptidase_S8"/>
    <property type="match status" value="1"/>
</dbReference>
<sequence>MDTVRFLKRLNDEIGSSAPSSRRLIIRFENSQAFAACMNEWNRRKHVWTHLTGIQPLPIINGISISCAMEAKRQLLAFPFIADVETDTKKRLQLGYQPNMSSHPASSRRPPVSPHIPWGVNQIRAPQAWRRATGHNVRVGVIDTGIDPSHPDLRRCIGRGINLVNRSIPPLDDNGHGTHIAGTIAGAGLQQNGVIGVAPRATIHAVKAFDSNGSAYVSDIIAGIDWCVQNDLDIINMSFGMKSYNKSLELAVLNAFRSGKIIVASSGNDGRRSFIDYPARFPQVISVGATTRANKVAPFTNRGRRIDIFAPGENVYSAWLHGKYHELSGTSMATSHVSGVVALLLSVRPGLRTPQVKELLRRTSVMFEDSKKAGVTAGRIHARRAVAELLRGG</sequence>
<feature type="domain" description="Peptidase S8/S53" evidence="7">
    <location>
        <begin position="134"/>
        <end position="368"/>
    </location>
</feature>
<dbReference type="PANTHER" id="PTHR43806">
    <property type="entry name" value="PEPTIDASE S8"/>
    <property type="match status" value="1"/>
</dbReference>
<comment type="caution">
    <text evidence="8">The sequence shown here is derived from an EMBL/GenBank/DDBJ whole genome shotgun (WGS) entry which is preliminary data.</text>
</comment>
<reference evidence="8 9" key="1">
    <citation type="submission" date="2024-09" db="EMBL/GenBank/DDBJ databases">
        <authorList>
            <person name="Sun Q."/>
            <person name="Mori K."/>
        </authorList>
    </citation>
    <scope>NUCLEOTIDE SEQUENCE [LARGE SCALE GENOMIC DNA]</scope>
    <source>
        <strain evidence="8 9">CCM 7759</strain>
    </source>
</reference>
<evidence type="ECO:0000256" key="5">
    <source>
        <dbReference type="ARBA" id="ARBA00022825"/>
    </source>
</evidence>
<comment type="similarity">
    <text evidence="1 6">Belongs to the peptidase S8 family.</text>
</comment>
<dbReference type="InterPro" id="IPR015500">
    <property type="entry name" value="Peptidase_S8_subtilisin-rel"/>
</dbReference>
<dbReference type="PRINTS" id="PR00723">
    <property type="entry name" value="SUBTILISIN"/>
</dbReference>
<gene>
    <name evidence="8" type="ORF">ACFFK0_24075</name>
</gene>
<keyword evidence="2 6" id="KW-0645">Protease</keyword>
<dbReference type="InterPro" id="IPR034202">
    <property type="entry name" value="Subtilisin_Carlsberg-like"/>
</dbReference>
<dbReference type="InterPro" id="IPR036852">
    <property type="entry name" value="Peptidase_S8/S53_dom_sf"/>
</dbReference>
<dbReference type="InterPro" id="IPR022398">
    <property type="entry name" value="Peptidase_S8_His-AS"/>
</dbReference>
<dbReference type="PANTHER" id="PTHR43806:SF11">
    <property type="entry name" value="CEREVISIN-RELATED"/>
    <property type="match status" value="1"/>
</dbReference>
<dbReference type="CDD" id="cd07477">
    <property type="entry name" value="Peptidases_S8_Subtilisin_subset"/>
    <property type="match status" value="1"/>
</dbReference>
<dbReference type="Proteomes" id="UP001589776">
    <property type="component" value="Unassembled WGS sequence"/>
</dbReference>
<evidence type="ECO:0000256" key="3">
    <source>
        <dbReference type="ARBA" id="ARBA00022723"/>
    </source>
</evidence>
<dbReference type="InterPro" id="IPR023827">
    <property type="entry name" value="Peptidase_S8_Asp-AS"/>
</dbReference>
<protein>
    <submittedName>
        <fullName evidence="8">S8 family serine peptidase</fullName>
    </submittedName>
</protein>
<dbReference type="PROSITE" id="PS00136">
    <property type="entry name" value="SUBTILASE_ASP"/>
    <property type="match status" value="1"/>
</dbReference>
<feature type="active site" description="Charge relay system" evidence="6">
    <location>
        <position position="331"/>
    </location>
</feature>
<evidence type="ECO:0000256" key="6">
    <source>
        <dbReference type="PROSITE-ProRule" id="PRU01240"/>
    </source>
</evidence>
<keyword evidence="5 6" id="KW-0720">Serine protease</keyword>
<dbReference type="RefSeq" id="WP_377472923.1">
    <property type="nucleotide sequence ID" value="NZ_JBHLWN010000098.1"/>
</dbReference>
<dbReference type="InterPro" id="IPR000209">
    <property type="entry name" value="Peptidase_S8/S53_dom"/>
</dbReference>
<feature type="active site" description="Charge relay system" evidence="6">
    <location>
        <position position="176"/>
    </location>
</feature>
<dbReference type="InterPro" id="IPR050131">
    <property type="entry name" value="Peptidase_S8_subtilisin-like"/>
</dbReference>
<feature type="active site" description="Charge relay system" evidence="6">
    <location>
        <position position="143"/>
    </location>
</feature>
<organism evidence="8 9">
    <name type="scientific">Paenibacillus chartarius</name>
    <dbReference type="NCBI Taxonomy" id="747481"/>
    <lineage>
        <taxon>Bacteria</taxon>
        <taxon>Bacillati</taxon>
        <taxon>Bacillota</taxon>
        <taxon>Bacilli</taxon>
        <taxon>Bacillales</taxon>
        <taxon>Paenibacillaceae</taxon>
        <taxon>Paenibacillus</taxon>
    </lineage>
</organism>
<keyword evidence="4 6" id="KW-0378">Hydrolase</keyword>
<dbReference type="PROSITE" id="PS51892">
    <property type="entry name" value="SUBTILASE"/>
    <property type="match status" value="1"/>
</dbReference>
<accession>A0ABV6DS45</accession>
<dbReference type="SUPFAM" id="SSF52743">
    <property type="entry name" value="Subtilisin-like"/>
    <property type="match status" value="1"/>
</dbReference>
<evidence type="ECO:0000313" key="8">
    <source>
        <dbReference type="EMBL" id="MFC0215475.1"/>
    </source>
</evidence>
<dbReference type="EMBL" id="JBHLWN010000098">
    <property type="protein sequence ID" value="MFC0215475.1"/>
    <property type="molecule type" value="Genomic_DNA"/>
</dbReference>
<evidence type="ECO:0000256" key="4">
    <source>
        <dbReference type="ARBA" id="ARBA00022801"/>
    </source>
</evidence>
<evidence type="ECO:0000259" key="7">
    <source>
        <dbReference type="Pfam" id="PF00082"/>
    </source>
</evidence>
<evidence type="ECO:0000256" key="2">
    <source>
        <dbReference type="ARBA" id="ARBA00022670"/>
    </source>
</evidence>
<keyword evidence="3" id="KW-0479">Metal-binding</keyword>
<keyword evidence="9" id="KW-1185">Reference proteome</keyword>
<name>A0ABV6DS45_9BACL</name>
<evidence type="ECO:0000256" key="1">
    <source>
        <dbReference type="ARBA" id="ARBA00011073"/>
    </source>
</evidence>
<dbReference type="Gene3D" id="3.40.50.200">
    <property type="entry name" value="Peptidase S8/S53 domain"/>
    <property type="match status" value="1"/>
</dbReference>
<evidence type="ECO:0000313" key="9">
    <source>
        <dbReference type="Proteomes" id="UP001589776"/>
    </source>
</evidence>
<dbReference type="PROSITE" id="PS00137">
    <property type="entry name" value="SUBTILASE_HIS"/>
    <property type="match status" value="1"/>
</dbReference>
<proteinExistence type="inferred from homology"/>